<accession>A0A2T7BL91</accession>
<gene>
    <name evidence="1" type="ORF">DCC81_02835</name>
</gene>
<protein>
    <submittedName>
        <fullName evidence="1">Uncharacterized protein</fullName>
    </submittedName>
</protein>
<organism evidence="1 2">
    <name type="scientific">Chitinophaga parva</name>
    <dbReference type="NCBI Taxonomy" id="2169414"/>
    <lineage>
        <taxon>Bacteria</taxon>
        <taxon>Pseudomonadati</taxon>
        <taxon>Bacteroidota</taxon>
        <taxon>Chitinophagia</taxon>
        <taxon>Chitinophagales</taxon>
        <taxon>Chitinophagaceae</taxon>
        <taxon>Chitinophaga</taxon>
    </lineage>
</organism>
<dbReference type="AlphaFoldDB" id="A0A2T7BL91"/>
<name>A0A2T7BL91_9BACT</name>
<keyword evidence="2" id="KW-1185">Reference proteome</keyword>
<evidence type="ECO:0000313" key="1">
    <source>
        <dbReference type="EMBL" id="PUZ28437.1"/>
    </source>
</evidence>
<comment type="caution">
    <text evidence="1">The sequence shown here is derived from an EMBL/GenBank/DDBJ whole genome shotgun (WGS) entry which is preliminary data.</text>
</comment>
<sequence length="62" mass="7124">MENLTFKWVAGWYFPFARCIILANLQVPGDEHPGHLFGGKEPLTEEYLIFQPLSNFEAQQAL</sequence>
<proteinExistence type="predicted"/>
<dbReference type="Proteomes" id="UP000244450">
    <property type="component" value="Unassembled WGS sequence"/>
</dbReference>
<dbReference type="EMBL" id="QCYK01000001">
    <property type="protein sequence ID" value="PUZ28437.1"/>
    <property type="molecule type" value="Genomic_DNA"/>
</dbReference>
<reference evidence="1 2" key="1">
    <citation type="submission" date="2018-04" db="EMBL/GenBank/DDBJ databases">
        <title>Chitinophaga fuyangensis sp. nov., isolated from soil in a chemical factory.</title>
        <authorList>
            <person name="Chen K."/>
        </authorList>
    </citation>
    <scope>NUCLEOTIDE SEQUENCE [LARGE SCALE GENOMIC DNA]</scope>
    <source>
        <strain evidence="1 2">LY-1</strain>
    </source>
</reference>
<evidence type="ECO:0000313" key="2">
    <source>
        <dbReference type="Proteomes" id="UP000244450"/>
    </source>
</evidence>